<dbReference type="PANTHER" id="PTHR43776">
    <property type="entry name" value="TRANSPORT ATP-BINDING PROTEIN"/>
    <property type="match status" value="1"/>
</dbReference>
<dbReference type="EMBL" id="CP009245">
    <property type="protein sequence ID" value="APT84967.1"/>
    <property type="molecule type" value="Genomic_DNA"/>
</dbReference>
<dbReference type="Pfam" id="PF08352">
    <property type="entry name" value="oligo_HPY"/>
    <property type="match status" value="1"/>
</dbReference>
<evidence type="ECO:0000313" key="6">
    <source>
        <dbReference type="EMBL" id="APT84967.1"/>
    </source>
</evidence>
<evidence type="ECO:0000256" key="1">
    <source>
        <dbReference type="ARBA" id="ARBA00005417"/>
    </source>
</evidence>
<dbReference type="GO" id="GO:0005524">
    <property type="term" value="F:ATP binding"/>
    <property type="evidence" value="ECO:0007669"/>
    <property type="project" value="UniProtKB-KW"/>
</dbReference>
<reference evidence="6 7" key="1">
    <citation type="submission" date="2014-08" db="EMBL/GenBank/DDBJ databases">
        <title>Complete genome sequence of Corynebacterium aquilae S-613T(T) (=DSM 44791(T)), isolated from the choana of a healthy golden eagle.</title>
        <authorList>
            <person name="Ruckert C."/>
            <person name="Albersmeier A."/>
            <person name="Winkler A."/>
            <person name="Kalinowski J."/>
        </authorList>
    </citation>
    <scope>NUCLEOTIDE SEQUENCE [LARGE SCALE GENOMIC DNA]</scope>
    <source>
        <strain evidence="6 7">S-613</strain>
    </source>
</reference>
<evidence type="ECO:0000256" key="4">
    <source>
        <dbReference type="ARBA" id="ARBA00022840"/>
    </source>
</evidence>
<feature type="domain" description="ABC transporter" evidence="5">
    <location>
        <begin position="5"/>
        <end position="245"/>
    </location>
</feature>
<dbReference type="InterPro" id="IPR003439">
    <property type="entry name" value="ABC_transporter-like_ATP-bd"/>
</dbReference>
<proteinExistence type="inferred from homology"/>
<dbReference type="KEGG" id="caqu:CAQU_07660"/>
<dbReference type="Pfam" id="PF00005">
    <property type="entry name" value="ABC_tran"/>
    <property type="match status" value="1"/>
</dbReference>
<dbReference type="FunFam" id="3.40.50.300:FF:000016">
    <property type="entry name" value="Oligopeptide ABC transporter ATP-binding component"/>
    <property type="match status" value="1"/>
</dbReference>
<evidence type="ECO:0000259" key="5">
    <source>
        <dbReference type="PROSITE" id="PS50893"/>
    </source>
</evidence>
<dbReference type="GO" id="GO:0055085">
    <property type="term" value="P:transmembrane transport"/>
    <property type="evidence" value="ECO:0007669"/>
    <property type="project" value="UniProtKB-ARBA"/>
</dbReference>
<dbReference type="Gene3D" id="3.40.50.300">
    <property type="entry name" value="P-loop containing nucleotide triphosphate hydrolases"/>
    <property type="match status" value="1"/>
</dbReference>
<dbReference type="SUPFAM" id="SSF52540">
    <property type="entry name" value="P-loop containing nucleoside triphosphate hydrolases"/>
    <property type="match status" value="1"/>
</dbReference>
<dbReference type="AlphaFoldDB" id="A0A1L7CGI9"/>
<accession>A0A1L7CGI9</accession>
<dbReference type="SMART" id="SM00382">
    <property type="entry name" value="AAA"/>
    <property type="match status" value="1"/>
</dbReference>
<dbReference type="InterPro" id="IPR017871">
    <property type="entry name" value="ABC_transporter-like_CS"/>
</dbReference>
<keyword evidence="2" id="KW-0813">Transport</keyword>
<dbReference type="PROSITE" id="PS00211">
    <property type="entry name" value="ABC_TRANSPORTER_1"/>
    <property type="match status" value="1"/>
</dbReference>
<evidence type="ECO:0000313" key="7">
    <source>
        <dbReference type="Proteomes" id="UP000185478"/>
    </source>
</evidence>
<keyword evidence="4 6" id="KW-0067">ATP-binding</keyword>
<evidence type="ECO:0000256" key="2">
    <source>
        <dbReference type="ARBA" id="ARBA00022448"/>
    </source>
</evidence>
<protein>
    <submittedName>
        <fullName evidence="6">Peptide ABC transporter ATP-binding protein</fullName>
    </submittedName>
</protein>
<dbReference type="InterPro" id="IPR003593">
    <property type="entry name" value="AAA+_ATPase"/>
</dbReference>
<dbReference type="GO" id="GO:0015833">
    <property type="term" value="P:peptide transport"/>
    <property type="evidence" value="ECO:0007669"/>
    <property type="project" value="InterPro"/>
</dbReference>
<dbReference type="CDD" id="cd03257">
    <property type="entry name" value="ABC_NikE_OppD_transporters"/>
    <property type="match status" value="1"/>
</dbReference>
<dbReference type="GO" id="GO:0016887">
    <property type="term" value="F:ATP hydrolysis activity"/>
    <property type="evidence" value="ECO:0007669"/>
    <property type="project" value="InterPro"/>
</dbReference>
<comment type="similarity">
    <text evidence="1">Belongs to the ABC transporter superfamily.</text>
</comment>
<dbReference type="InterPro" id="IPR013563">
    <property type="entry name" value="Oligopep_ABC_C"/>
</dbReference>
<evidence type="ECO:0000256" key="3">
    <source>
        <dbReference type="ARBA" id="ARBA00022741"/>
    </source>
</evidence>
<sequence>MDVIHKVQGKGFAASQLFANRDVNLSIAKGETLGVVGESGCGKSTLGKVLVGLQDATNGSVFIDGVDVTKLRGRKKRNFLGSRVSMIFQDPSTALNRRMPVLDIVRDPLDVHKVGSSKERQERALDLLEKVGLPRSTASALPAQLSGGQRQRVAIARALAVRPDILIADEPTSALDVSVRAQILNLLLELKEEMDLTMVFISHDISTVKRISDNIATMYLGRILERTPASTLPEGGRNPYTRALFSAAPSLIRDADPIPLQGRVPSAVNPPSGCPFRTRCWSASDDCAQSMPDLASVPDGTHAHLVACHHPLAPNMTDTEVRALAARAPVDVEEAHLG</sequence>
<dbReference type="PANTHER" id="PTHR43776:SF7">
    <property type="entry name" value="D,D-DIPEPTIDE TRANSPORT ATP-BINDING PROTEIN DDPF-RELATED"/>
    <property type="match status" value="1"/>
</dbReference>
<keyword evidence="3" id="KW-0547">Nucleotide-binding</keyword>
<keyword evidence="7" id="KW-1185">Reference proteome</keyword>
<dbReference type="STRING" id="1431546.CAQU_07660"/>
<dbReference type="NCBIfam" id="TIGR01727">
    <property type="entry name" value="oligo_HPY"/>
    <property type="match status" value="1"/>
</dbReference>
<gene>
    <name evidence="6" type="ORF">CAQU_07660</name>
</gene>
<dbReference type="Proteomes" id="UP000185478">
    <property type="component" value="Chromosome"/>
</dbReference>
<name>A0A1L7CGI9_9CORY</name>
<organism evidence="6 7">
    <name type="scientific">Corynebacterium aquilae DSM 44791</name>
    <dbReference type="NCBI Taxonomy" id="1431546"/>
    <lineage>
        <taxon>Bacteria</taxon>
        <taxon>Bacillati</taxon>
        <taxon>Actinomycetota</taxon>
        <taxon>Actinomycetes</taxon>
        <taxon>Mycobacteriales</taxon>
        <taxon>Corynebacteriaceae</taxon>
        <taxon>Corynebacterium</taxon>
    </lineage>
</organism>
<dbReference type="InterPro" id="IPR050319">
    <property type="entry name" value="ABC_transp_ATP-bind"/>
</dbReference>
<dbReference type="PROSITE" id="PS50893">
    <property type="entry name" value="ABC_TRANSPORTER_2"/>
    <property type="match status" value="1"/>
</dbReference>
<dbReference type="InterPro" id="IPR027417">
    <property type="entry name" value="P-loop_NTPase"/>
</dbReference>